<dbReference type="Gene3D" id="3.40.50.300">
    <property type="entry name" value="P-loop containing nucleotide triphosphate hydrolases"/>
    <property type="match status" value="1"/>
</dbReference>
<name>A0ABT9G5U9_LEPDI</name>
<evidence type="ECO:0000256" key="2">
    <source>
        <dbReference type="ARBA" id="ARBA00022448"/>
    </source>
</evidence>
<accession>A0ABT9G5U9</accession>
<keyword evidence="5 8" id="KW-0067">ATP-binding</keyword>
<evidence type="ECO:0000259" key="7">
    <source>
        <dbReference type="PROSITE" id="PS50893"/>
    </source>
</evidence>
<dbReference type="SMART" id="SM00382">
    <property type="entry name" value="AAA"/>
    <property type="match status" value="1"/>
</dbReference>
<evidence type="ECO:0000313" key="9">
    <source>
        <dbReference type="Proteomes" id="UP001235760"/>
    </source>
</evidence>
<keyword evidence="2" id="KW-0813">Transport</keyword>
<dbReference type="SUPFAM" id="SSF52540">
    <property type="entry name" value="P-loop containing nucleoside triphosphate hydrolases"/>
    <property type="match status" value="1"/>
</dbReference>
<comment type="similarity">
    <text evidence="1">Belongs to the ABC transporter superfamily.</text>
</comment>
<dbReference type="InterPro" id="IPR050166">
    <property type="entry name" value="ABC_transporter_ATP-bind"/>
</dbReference>
<dbReference type="RefSeq" id="WP_305750400.1">
    <property type="nucleotide sequence ID" value="NZ_JAUZEE010000007.1"/>
</dbReference>
<dbReference type="PANTHER" id="PTHR42788:SF13">
    <property type="entry name" value="ALIPHATIC SULFONATES IMPORT ATP-BINDING PROTEIN SSUB"/>
    <property type="match status" value="1"/>
</dbReference>
<dbReference type="EMBL" id="JAUZEE010000007">
    <property type="protein sequence ID" value="MDP4301858.1"/>
    <property type="molecule type" value="Genomic_DNA"/>
</dbReference>
<dbReference type="InterPro" id="IPR027417">
    <property type="entry name" value="P-loop_NTPase"/>
</dbReference>
<protein>
    <submittedName>
        <fullName evidence="8">Nitrate/sulfonate/bicarbonate ABC transporter ATP-binding protein</fullName>
    </submittedName>
</protein>
<comment type="caution">
    <text evidence="8">The sequence shown here is derived from an EMBL/GenBank/DDBJ whole genome shotgun (WGS) entry which is preliminary data.</text>
</comment>
<evidence type="ECO:0000256" key="5">
    <source>
        <dbReference type="ARBA" id="ARBA00022840"/>
    </source>
</evidence>
<feature type="region of interest" description="Disordered" evidence="6">
    <location>
        <begin position="457"/>
        <end position="476"/>
    </location>
</feature>
<dbReference type="InterPro" id="IPR017871">
    <property type="entry name" value="ABC_transporter-like_CS"/>
</dbReference>
<evidence type="ECO:0000256" key="6">
    <source>
        <dbReference type="SAM" id="MobiDB-lite"/>
    </source>
</evidence>
<gene>
    <name evidence="8" type="ORF">Q8X39_14540</name>
</gene>
<sequence length="476" mass="51467">MNPPIVELRRVGKAFQAADGAPRTVLADVDFTLRENEIVALLGQSGSGKSTLLRIIAGLIPADRGEVLYRQQPLHGTARGIGMVFQSFALFPWLTVQQNVELGLEARGMAGAERARRAAQAIGLIGLQGFEGALPRELSGGMRQRVGIARALVVEPDVLLMDEAFSALDVLTGERLRDEILDLWTARQMPTRSMLIVSHSIEEAVMMADRVLILASDPGRVRYQMSVGLPRPRDPDGADVRALVDEIYGVMTAGRVRPVPAVFPAATAATDATDATAATAAAALAPVGEEAEPLRLDHRLPQADIGRMEGLLERLHAAPFHGRAGLPRLGEDTELTDEDLLPLTEALALLGLAQLERGDLSLTPLGKRYVEAEHAERQSLFGRQLLSQVPLAAHIHHSLHQEPGRELPQGPFLHLLRDSLDAEEAERVLRVAIEWGRHGTAYDYDYRTGRIQLPEGAASLAAKTSSQPPSPPTPPA</sequence>
<dbReference type="InterPro" id="IPR003439">
    <property type="entry name" value="ABC_transporter-like_ATP-bd"/>
</dbReference>
<dbReference type="Pfam" id="PF00005">
    <property type="entry name" value="ABC_tran"/>
    <property type="match status" value="1"/>
</dbReference>
<evidence type="ECO:0000256" key="1">
    <source>
        <dbReference type="ARBA" id="ARBA00005417"/>
    </source>
</evidence>
<reference evidence="8 9" key="1">
    <citation type="submission" date="2023-08" db="EMBL/GenBank/DDBJ databases">
        <authorList>
            <person name="Roldan D.M."/>
            <person name="Menes R.J."/>
        </authorList>
    </citation>
    <scope>NUCLEOTIDE SEQUENCE [LARGE SCALE GENOMIC DNA]</scope>
    <source>
        <strain evidence="8 9">CCM 2812</strain>
    </source>
</reference>
<dbReference type="Proteomes" id="UP001235760">
    <property type="component" value="Unassembled WGS sequence"/>
</dbReference>
<evidence type="ECO:0000256" key="4">
    <source>
        <dbReference type="ARBA" id="ARBA00022741"/>
    </source>
</evidence>
<organism evidence="8 9">
    <name type="scientific">Leptothrix discophora</name>
    <dbReference type="NCBI Taxonomy" id="89"/>
    <lineage>
        <taxon>Bacteria</taxon>
        <taxon>Pseudomonadati</taxon>
        <taxon>Pseudomonadota</taxon>
        <taxon>Betaproteobacteria</taxon>
        <taxon>Burkholderiales</taxon>
        <taxon>Sphaerotilaceae</taxon>
        <taxon>Leptothrix</taxon>
    </lineage>
</organism>
<dbReference type="Pfam" id="PF09821">
    <property type="entry name" value="AAA_assoc_C"/>
    <property type="match status" value="1"/>
</dbReference>
<dbReference type="InterPro" id="IPR003593">
    <property type="entry name" value="AAA+_ATPase"/>
</dbReference>
<evidence type="ECO:0000256" key="3">
    <source>
        <dbReference type="ARBA" id="ARBA00022475"/>
    </source>
</evidence>
<dbReference type="GO" id="GO:0005524">
    <property type="term" value="F:ATP binding"/>
    <property type="evidence" value="ECO:0007669"/>
    <property type="project" value="UniProtKB-KW"/>
</dbReference>
<keyword evidence="3" id="KW-1003">Cell membrane</keyword>
<evidence type="ECO:0000313" key="8">
    <source>
        <dbReference type="EMBL" id="MDP4301858.1"/>
    </source>
</evidence>
<proteinExistence type="inferred from homology"/>
<feature type="domain" description="ABC transporter" evidence="7">
    <location>
        <begin position="6"/>
        <end position="241"/>
    </location>
</feature>
<keyword evidence="4" id="KW-0547">Nucleotide-binding</keyword>
<keyword evidence="9" id="KW-1185">Reference proteome</keyword>
<keyword evidence="3" id="KW-0472">Membrane</keyword>
<dbReference type="CDD" id="cd03293">
    <property type="entry name" value="ABC_NrtD_SsuB_transporters"/>
    <property type="match status" value="1"/>
</dbReference>
<dbReference type="InterPro" id="IPR018632">
    <property type="entry name" value="AAA-associated_dom_C"/>
</dbReference>
<dbReference type="PROSITE" id="PS50893">
    <property type="entry name" value="ABC_TRANSPORTER_2"/>
    <property type="match status" value="1"/>
</dbReference>
<dbReference type="PROSITE" id="PS00211">
    <property type="entry name" value="ABC_TRANSPORTER_1"/>
    <property type="match status" value="1"/>
</dbReference>
<dbReference type="PANTHER" id="PTHR42788">
    <property type="entry name" value="TAURINE IMPORT ATP-BINDING PROTEIN-RELATED"/>
    <property type="match status" value="1"/>
</dbReference>